<sequence>MTISQNILQLGKRVAASHGWSVAKAFKAYAMSDADRAVISRAAVDLLAIFPAAPDAPSDLGAMMSAALAVSLERAISAPVHVMRGHLAIEGRPVLGPAYGWLMVGPYVVDIALFRLAYSAGAPALLAKHVDLVFGPNKALYVDHWSMTRRVGLRYSPEHVSTEAEVTALMGDAFHRIKQARDQ</sequence>
<name>A0A7W6CJE3_9SPHN</name>
<proteinExistence type="predicted"/>
<gene>
    <name evidence="1" type="ORF">GGR38_004622</name>
</gene>
<organism evidence="1 2">
    <name type="scientific">Novosphingobium sediminicola</name>
    <dbReference type="NCBI Taxonomy" id="563162"/>
    <lineage>
        <taxon>Bacteria</taxon>
        <taxon>Pseudomonadati</taxon>
        <taxon>Pseudomonadota</taxon>
        <taxon>Alphaproteobacteria</taxon>
        <taxon>Sphingomonadales</taxon>
        <taxon>Sphingomonadaceae</taxon>
        <taxon>Novosphingobium</taxon>
    </lineage>
</organism>
<dbReference type="AlphaFoldDB" id="A0A7W6CJE3"/>
<dbReference type="EMBL" id="JACIDX010000029">
    <property type="protein sequence ID" value="MBB3957648.1"/>
    <property type="molecule type" value="Genomic_DNA"/>
</dbReference>
<comment type="caution">
    <text evidence="1">The sequence shown here is derived from an EMBL/GenBank/DDBJ whole genome shotgun (WGS) entry which is preliminary data.</text>
</comment>
<protein>
    <submittedName>
        <fullName evidence="1">Uncharacterized protein</fullName>
    </submittedName>
</protein>
<evidence type="ECO:0000313" key="2">
    <source>
        <dbReference type="Proteomes" id="UP000548867"/>
    </source>
</evidence>
<evidence type="ECO:0000313" key="1">
    <source>
        <dbReference type="EMBL" id="MBB3957648.1"/>
    </source>
</evidence>
<reference evidence="1 2" key="1">
    <citation type="submission" date="2020-08" db="EMBL/GenBank/DDBJ databases">
        <title>Genomic Encyclopedia of Type Strains, Phase IV (KMG-IV): sequencing the most valuable type-strain genomes for metagenomic binning, comparative biology and taxonomic classification.</title>
        <authorList>
            <person name="Goeker M."/>
        </authorList>
    </citation>
    <scope>NUCLEOTIDE SEQUENCE [LARGE SCALE GENOMIC DNA]</scope>
    <source>
        <strain evidence="1 2">DSM 27057</strain>
    </source>
</reference>
<accession>A0A7W6CJE3</accession>
<keyword evidence="2" id="KW-1185">Reference proteome</keyword>
<dbReference type="Proteomes" id="UP000548867">
    <property type="component" value="Unassembled WGS sequence"/>
</dbReference>
<dbReference type="RefSeq" id="WP_183629141.1">
    <property type="nucleotide sequence ID" value="NZ_JACIDX010000029.1"/>
</dbReference>